<evidence type="ECO:0000256" key="1">
    <source>
        <dbReference type="ARBA" id="ARBA00022801"/>
    </source>
</evidence>
<evidence type="ECO:0000259" key="3">
    <source>
        <dbReference type="Pfam" id="PF00326"/>
    </source>
</evidence>
<dbReference type="SUPFAM" id="SSF53474">
    <property type="entry name" value="alpha/beta-Hydrolases"/>
    <property type="match status" value="1"/>
</dbReference>
<feature type="chain" id="PRO_5033001926" evidence="2">
    <location>
        <begin position="23"/>
        <end position="655"/>
    </location>
</feature>
<keyword evidence="5" id="KW-1185">Reference proteome</keyword>
<sequence>MHFVRMLAGLVLAGLTPWAAYAQPETVDLAPYLRQPTYERVKISPDGANYALTVPMEDRTVLAIVRRADMQPLTKITGRRDSVVDDFWWATNERVVVSMATKRGTRDQPVAIGELHAVNADGSRPRLLASPYGVDERVGIGASYKAWFDESVYVLDTLPDDPRNVLVYAVPVAKDPYVRIEKLDIHTRRRTRIADAPVRRADFLADAQGEVRFAVGADVDNVSKLFYREARGERWRLVNDQSVSGHREFPLGFSADGSVAYLQVERASGPDALTAWDPAAGTYTELLRDEVVDPYRILYDLDSRTPIGASYMTDRIRNRFFDETAPTARLYRSLEMAFGEDAVYMTSATADGRHVVLYVWSDRNTGDYFLFDTVEQRAERVFSRREWFAPAAVPPTRYVALRARDGRPLHGYLTAPADTAAGPRPMVLLPHGGPYGVFDGWEFDDDAQILAAAGYAVLRVNYRGSGNYGREHTVAGRREWGGRMQDDLTDATHWAIEQGIADASRICIYGASYGGYAALMGAAREPDLYRCAVGYVGVYDLELMHREAASQSRSSKTWALEWMGERGTLASRSPTHLAERIKAPVFLAAGGQDERAPLKHSERMEDALEKAGVPVETLYFPSEGHGFYTEPHRREYYTRLLDFLARHLGGATAQR</sequence>
<evidence type="ECO:0000256" key="2">
    <source>
        <dbReference type="SAM" id="SignalP"/>
    </source>
</evidence>
<comment type="caution">
    <text evidence="4">The sequence shown here is derived from an EMBL/GenBank/DDBJ whole genome shotgun (WGS) entry which is preliminary data.</text>
</comment>
<dbReference type="AlphaFoldDB" id="A0A853JAF5"/>
<evidence type="ECO:0000313" key="4">
    <source>
        <dbReference type="EMBL" id="NZA26206.1"/>
    </source>
</evidence>
<dbReference type="GO" id="GO:0004252">
    <property type="term" value="F:serine-type endopeptidase activity"/>
    <property type="evidence" value="ECO:0007669"/>
    <property type="project" value="TreeGrafter"/>
</dbReference>
<dbReference type="GO" id="GO:0006508">
    <property type="term" value="P:proteolysis"/>
    <property type="evidence" value="ECO:0007669"/>
    <property type="project" value="InterPro"/>
</dbReference>
<dbReference type="RefSeq" id="WP_180677998.1">
    <property type="nucleotide sequence ID" value="NZ_JACCKA010000049.1"/>
</dbReference>
<organism evidence="4 5">
    <name type="scientific">Luteimonas salinisoli</name>
    <dbReference type="NCBI Taxonomy" id="2752307"/>
    <lineage>
        <taxon>Bacteria</taxon>
        <taxon>Pseudomonadati</taxon>
        <taxon>Pseudomonadota</taxon>
        <taxon>Gammaproteobacteria</taxon>
        <taxon>Lysobacterales</taxon>
        <taxon>Lysobacteraceae</taxon>
        <taxon>Luteimonas</taxon>
    </lineage>
</organism>
<dbReference type="Proteomes" id="UP000578091">
    <property type="component" value="Unassembled WGS sequence"/>
</dbReference>
<reference evidence="4 5" key="1">
    <citation type="submission" date="2020-07" db="EMBL/GenBank/DDBJ databases">
        <title>Luteimonas sp. SJ-92.</title>
        <authorList>
            <person name="Huang X.-X."/>
            <person name="Xu L."/>
            <person name="Sun J.-Q."/>
        </authorList>
    </citation>
    <scope>NUCLEOTIDE SEQUENCE [LARGE SCALE GENOMIC DNA]</scope>
    <source>
        <strain evidence="4 5">SJ-92</strain>
    </source>
</reference>
<dbReference type="InterPro" id="IPR029058">
    <property type="entry name" value="AB_hydrolase_fold"/>
</dbReference>
<dbReference type="Gene3D" id="3.40.50.1820">
    <property type="entry name" value="alpha/beta hydrolase"/>
    <property type="match status" value="1"/>
</dbReference>
<name>A0A853JAF5_9GAMM</name>
<keyword evidence="2" id="KW-0732">Signal</keyword>
<dbReference type="EMBL" id="JACCKA010000049">
    <property type="protein sequence ID" value="NZA26206.1"/>
    <property type="molecule type" value="Genomic_DNA"/>
</dbReference>
<dbReference type="PANTHER" id="PTHR42776">
    <property type="entry name" value="SERINE PEPTIDASE S9 FAMILY MEMBER"/>
    <property type="match status" value="1"/>
</dbReference>
<protein>
    <submittedName>
        <fullName evidence="4">S9 family peptidase</fullName>
    </submittedName>
</protein>
<keyword evidence="1" id="KW-0378">Hydrolase</keyword>
<accession>A0A853JAF5</accession>
<dbReference type="SUPFAM" id="SSF82171">
    <property type="entry name" value="DPP6 N-terminal domain-like"/>
    <property type="match status" value="1"/>
</dbReference>
<dbReference type="InterPro" id="IPR001375">
    <property type="entry name" value="Peptidase_S9_cat"/>
</dbReference>
<evidence type="ECO:0000313" key="5">
    <source>
        <dbReference type="Proteomes" id="UP000578091"/>
    </source>
</evidence>
<dbReference type="PANTHER" id="PTHR42776:SF27">
    <property type="entry name" value="DIPEPTIDYL PEPTIDASE FAMILY MEMBER 6"/>
    <property type="match status" value="1"/>
</dbReference>
<feature type="domain" description="Peptidase S9 prolyl oligopeptidase catalytic" evidence="3">
    <location>
        <begin position="441"/>
        <end position="650"/>
    </location>
</feature>
<proteinExistence type="predicted"/>
<gene>
    <name evidence="4" type="ORF">H0E84_07385</name>
</gene>
<dbReference type="Pfam" id="PF00326">
    <property type="entry name" value="Peptidase_S9"/>
    <property type="match status" value="1"/>
</dbReference>
<feature type="signal peptide" evidence="2">
    <location>
        <begin position="1"/>
        <end position="22"/>
    </location>
</feature>